<dbReference type="PANTHER" id="PTHR10465">
    <property type="entry name" value="TRANSMEMBRANE GTPASE FZO1"/>
    <property type="match status" value="1"/>
</dbReference>
<dbReference type="PANTHER" id="PTHR10465:SF0">
    <property type="entry name" value="SARCALUMENIN"/>
    <property type="match status" value="1"/>
</dbReference>
<organism evidence="7 8">
    <name type="scientific">Schizopora paradoxa</name>
    <dbReference type="NCBI Taxonomy" id="27342"/>
    <lineage>
        <taxon>Eukaryota</taxon>
        <taxon>Fungi</taxon>
        <taxon>Dikarya</taxon>
        <taxon>Basidiomycota</taxon>
        <taxon>Agaricomycotina</taxon>
        <taxon>Agaricomycetes</taxon>
        <taxon>Hymenochaetales</taxon>
        <taxon>Schizoporaceae</taxon>
        <taxon>Schizopora</taxon>
    </lineage>
</organism>
<dbReference type="CDD" id="cd00882">
    <property type="entry name" value="Ras_like_GTPase"/>
    <property type="match status" value="1"/>
</dbReference>
<dbReference type="GO" id="GO:0016020">
    <property type="term" value="C:membrane"/>
    <property type="evidence" value="ECO:0007669"/>
    <property type="project" value="UniProtKB-SubCell"/>
</dbReference>
<comment type="subcellular location">
    <subcellularLocation>
        <location evidence="1">Membrane</location>
    </subcellularLocation>
</comment>
<evidence type="ECO:0000256" key="4">
    <source>
        <dbReference type="ARBA" id="ARBA00023134"/>
    </source>
</evidence>
<dbReference type="Pfam" id="PF00350">
    <property type="entry name" value="Dynamin_N"/>
    <property type="match status" value="1"/>
</dbReference>
<dbReference type="GO" id="GO:0005525">
    <property type="term" value="F:GTP binding"/>
    <property type="evidence" value="ECO:0007669"/>
    <property type="project" value="UniProtKB-KW"/>
</dbReference>
<keyword evidence="3" id="KW-0378">Hydrolase</keyword>
<dbReference type="EMBL" id="KQ085928">
    <property type="protein sequence ID" value="KLO15519.1"/>
    <property type="molecule type" value="Genomic_DNA"/>
</dbReference>
<dbReference type="Proteomes" id="UP000053477">
    <property type="component" value="Unassembled WGS sequence"/>
</dbReference>
<name>A0A0H2RUJ1_9AGAM</name>
<sequence length="1082" mass="123002">MVDPVAVASSVKKAITTILENVEHLEKRVKHEKHLMESYKRTLRGVDAEVMHVQTMTTTIVGDGSRSAVDSLLAGEQGQEAYEQLLEDISSTNDLLTAHKEKTTDLLRKIDTLDPTRGVVILAALGYDVDKKGREELEELIKEGITEIEEARDGLTKQFQHFHELYRLYRAGDSSATLRQQHKESRRRDDALDRINHMFDHSPFKLHNGPYEDSDVDGICYFNEKRESAERASTLADELGTRWVDSLIGTNPSVAEICKAQIALLRSLPLQEASSLERSLNILPTNAPYVAQKAQANATENSNALLKEMQDLVDSSLKRETNQVFSIAFCGTVKAGKSSFLNSLIGRKILPSDELPATAWPCRVRHASGIKEPVLEVNPKIFQKPLKELQRLQYGLKLKDYSPEVSEDDPFSGILDDDTSFLSSTEESYPTTDTRSEKELHSIYNICSDLQPKSRENLLKFEKKDFVLRDRVEGLRAVHELLAELNDIVRLCLRFQIPFGILESQDWPLLTIEFLSLQGRDFEGIFEFIDLPGIAEHFEDFKFEDLIRRVSKDFTLVVPVISFKELSLADWRFLPSIINNGTGRPPPFVLCTHFDLISRDRLTEQLAQVKRVFWSGGQDPNCRILTCSSKMGLSAQTLLRMSENGKPAFKDIWDRTSIQYHCAEKILGVGNPESHYNKFTSEEWVDVIQDQLDDSGLHPAIEHITKDTVAKAQQRLLMSDNKQIWRHVRKVCAELKRQLLEMRRSHEDYESAYKEFSVARKTYMRILENWDANEARRKGSWTTKLQRSFKVLEKERDLLSPKSVNTVAKSLDPKMLGVDARGQSDPNNLVFANKLQAEAFLKDVHEDLTLALSKLRRQFVVLVRDLTNRACDDRMKALKIKIEEATQEGVNEKLKTQILEDLSEGDANITPFSISHIDSAAVHKLKERYNGPAAFHDIRSFIAKDFDSLGFMVKGPVTAIAAFSWAISAGVWPFMYRLKAFEIKKAEITRTFDAEVVNTFLKSLKQEGEKTLEGVLRVSAEGAKAAVEDVLMKEETRYQIERSKKEQPADKRIVAETLACFINFQAADSAMFKLQEHLIKVM</sequence>
<evidence type="ECO:0000256" key="5">
    <source>
        <dbReference type="ARBA" id="ARBA00023136"/>
    </source>
</evidence>
<accession>A0A0H2RUJ1</accession>
<dbReference type="SUPFAM" id="SSF52540">
    <property type="entry name" value="P-loop containing nucleoside triphosphate hydrolases"/>
    <property type="match status" value="1"/>
</dbReference>
<dbReference type="GO" id="GO:0007005">
    <property type="term" value="P:mitochondrion organization"/>
    <property type="evidence" value="ECO:0007669"/>
    <property type="project" value="UniProtKB-ARBA"/>
</dbReference>
<reference evidence="7 8" key="1">
    <citation type="submission" date="2015-04" db="EMBL/GenBank/DDBJ databases">
        <title>Complete genome sequence of Schizopora paradoxa KUC8140, a cosmopolitan wood degrader in East Asia.</title>
        <authorList>
            <consortium name="DOE Joint Genome Institute"/>
            <person name="Min B."/>
            <person name="Park H."/>
            <person name="Jang Y."/>
            <person name="Kim J.-J."/>
            <person name="Kim K.H."/>
            <person name="Pangilinan J."/>
            <person name="Lipzen A."/>
            <person name="Riley R."/>
            <person name="Grigoriev I.V."/>
            <person name="Spatafora J.W."/>
            <person name="Choi I.-G."/>
        </authorList>
    </citation>
    <scope>NUCLEOTIDE SEQUENCE [LARGE SCALE GENOMIC DNA]</scope>
    <source>
        <strain evidence="7 8">KUC8140</strain>
    </source>
</reference>
<keyword evidence="4" id="KW-0342">GTP-binding</keyword>
<evidence type="ECO:0000313" key="7">
    <source>
        <dbReference type="EMBL" id="KLO15519.1"/>
    </source>
</evidence>
<dbReference type="InParanoid" id="A0A0H2RUJ1"/>
<keyword evidence="5" id="KW-0472">Membrane</keyword>
<keyword evidence="2" id="KW-0547">Nucleotide-binding</keyword>
<protein>
    <recommendedName>
        <fullName evidence="6">Dynamin N-terminal domain-containing protein</fullName>
    </recommendedName>
</protein>
<evidence type="ECO:0000259" key="6">
    <source>
        <dbReference type="Pfam" id="PF00350"/>
    </source>
</evidence>
<feature type="domain" description="Dynamin N-terminal" evidence="6">
    <location>
        <begin position="327"/>
        <end position="536"/>
    </location>
</feature>
<proteinExistence type="predicted"/>
<dbReference type="InterPro" id="IPR027094">
    <property type="entry name" value="Mitofusin_fam"/>
</dbReference>
<evidence type="ECO:0000256" key="3">
    <source>
        <dbReference type="ARBA" id="ARBA00022801"/>
    </source>
</evidence>
<gene>
    <name evidence="7" type="ORF">SCHPADRAFT_938629</name>
</gene>
<evidence type="ECO:0000256" key="1">
    <source>
        <dbReference type="ARBA" id="ARBA00004370"/>
    </source>
</evidence>
<dbReference type="GO" id="GO:0003924">
    <property type="term" value="F:GTPase activity"/>
    <property type="evidence" value="ECO:0007669"/>
    <property type="project" value="InterPro"/>
</dbReference>
<keyword evidence="8" id="KW-1185">Reference proteome</keyword>
<dbReference type="InterPro" id="IPR027417">
    <property type="entry name" value="P-loop_NTPase"/>
</dbReference>
<evidence type="ECO:0000256" key="2">
    <source>
        <dbReference type="ARBA" id="ARBA00022741"/>
    </source>
</evidence>
<dbReference type="AlphaFoldDB" id="A0A0H2RUJ1"/>
<dbReference type="InterPro" id="IPR045063">
    <property type="entry name" value="Dynamin_N"/>
</dbReference>
<dbReference type="Gene3D" id="3.40.50.300">
    <property type="entry name" value="P-loop containing nucleotide triphosphate hydrolases"/>
    <property type="match status" value="1"/>
</dbReference>
<evidence type="ECO:0000313" key="8">
    <source>
        <dbReference type="Proteomes" id="UP000053477"/>
    </source>
</evidence>
<dbReference type="OrthoDB" id="3248936at2759"/>